<comment type="similarity">
    <text evidence="1">Belongs to the UPF0162 family.</text>
</comment>
<dbReference type="InterPro" id="IPR032698">
    <property type="entry name" value="SirB1_N"/>
</dbReference>
<protein>
    <submittedName>
        <fullName evidence="3">Transglutaminase-like domain-containing protein</fullName>
    </submittedName>
</protein>
<proteinExistence type="inferred from homology"/>
<dbReference type="Proteomes" id="UP001250932">
    <property type="component" value="Unassembled WGS sequence"/>
</dbReference>
<organism evidence="3 4">
    <name type="scientific">Candidatus Nitronereus thalassa</name>
    <dbReference type="NCBI Taxonomy" id="3020898"/>
    <lineage>
        <taxon>Bacteria</taxon>
        <taxon>Pseudomonadati</taxon>
        <taxon>Nitrospirota</taxon>
        <taxon>Nitrospiria</taxon>
        <taxon>Nitrospirales</taxon>
        <taxon>Nitrospiraceae</taxon>
        <taxon>Candidatus Nitronereus</taxon>
    </lineage>
</organism>
<comment type="caution">
    <text evidence="3">The sequence shown here is derived from an EMBL/GenBank/DDBJ whole genome shotgun (WGS) entry which is preliminary data.</text>
</comment>
<accession>A0ABU3K7T8</accession>
<feature type="domain" description="Protein SirB1 N-terminal" evidence="2">
    <location>
        <begin position="113"/>
        <end position="260"/>
    </location>
</feature>
<gene>
    <name evidence="3" type="ORF">PPG34_08880</name>
</gene>
<dbReference type="PANTHER" id="PTHR31350:SF21">
    <property type="entry name" value="F-BOX ONLY PROTEIN 21"/>
    <property type="match status" value="1"/>
</dbReference>
<dbReference type="PANTHER" id="PTHR31350">
    <property type="entry name" value="SI:DKEY-261L7.2"/>
    <property type="match status" value="1"/>
</dbReference>
<evidence type="ECO:0000313" key="3">
    <source>
        <dbReference type="EMBL" id="MDT7042466.1"/>
    </source>
</evidence>
<dbReference type="Pfam" id="PF13369">
    <property type="entry name" value="Transglut_core2"/>
    <property type="match status" value="1"/>
</dbReference>
<evidence type="ECO:0000256" key="1">
    <source>
        <dbReference type="ARBA" id="ARBA00007100"/>
    </source>
</evidence>
<keyword evidence="4" id="KW-1185">Reference proteome</keyword>
<dbReference type="RefSeq" id="WP_313832876.1">
    <property type="nucleotide sequence ID" value="NZ_JAQOUE010000001.1"/>
</dbReference>
<dbReference type="EMBL" id="JAQOUE010000001">
    <property type="protein sequence ID" value="MDT7042466.1"/>
    <property type="molecule type" value="Genomic_DNA"/>
</dbReference>
<name>A0ABU3K7T8_9BACT</name>
<reference evidence="3 4" key="1">
    <citation type="journal article" date="2023" name="ISME J.">
        <title>Cultivation and genomic characterization of novel and ubiquitous marine nitrite-oxidizing bacteria from the Nitrospirales.</title>
        <authorList>
            <person name="Mueller A.J."/>
            <person name="Daebeler A."/>
            <person name="Herbold C.W."/>
            <person name="Kirkegaard R.H."/>
            <person name="Daims H."/>
        </authorList>
    </citation>
    <scope>NUCLEOTIDE SEQUENCE [LARGE SCALE GENOMIC DNA]</scope>
    <source>
        <strain evidence="3 4">EB</strain>
    </source>
</reference>
<sequence length="289" mass="32658">MKNQSLACAEFSESQIHALIHLLSDPDHHIAQTIHDQLVSIGHPALPLLGLAERNQENPILLDRLSSVIADIRFTDVEHAFQALTTSSTEEVNLEAGAFLIARTAYPDLEVQSYQRQIEDIANILKQRCEPGLAPRQAIQTINQHMFVELGFKGNIQDYYNPNNSFLHQVLDHRIGIPISLSVLYLLIAQRLNVPVVGVGMPGHFMVRLKAEPVFIDCFNQGVVLSEKDCAKFLDKYGVDFDSHYLDPVSNNQILARMIRNLVAIYQKRDESNLAEQFTRLLNIVEPRE</sequence>
<evidence type="ECO:0000259" key="2">
    <source>
        <dbReference type="Pfam" id="PF13369"/>
    </source>
</evidence>
<evidence type="ECO:0000313" key="4">
    <source>
        <dbReference type="Proteomes" id="UP001250932"/>
    </source>
</evidence>